<dbReference type="RefSeq" id="WP_308955950.1">
    <property type="nucleotide sequence ID" value="NZ_JAVICY010000008.1"/>
</dbReference>
<reference evidence="1" key="1">
    <citation type="submission" date="2023-08" db="EMBL/GenBank/DDBJ databases">
        <title>Emergence of clinically-relevant ST2 carbapenem-resistant Acinetobacter baumannii strains in hospital sewages in Zhejiang, East of China.</title>
        <authorList>
            <person name="Kaichao C."/>
            <person name="Zhang R."/>
        </authorList>
    </citation>
    <scope>NUCLEOTIDE SEQUENCE</scope>
    <source>
        <strain evidence="1">M-SY-60</strain>
    </source>
</reference>
<gene>
    <name evidence="1" type="ORF">RFH51_09095</name>
</gene>
<dbReference type="AlphaFoldDB" id="A0AAW8JHW6"/>
<dbReference type="Proteomes" id="UP001243195">
    <property type="component" value="Unassembled WGS sequence"/>
</dbReference>
<organism evidence="1 2">
    <name type="scientific">Acinetobacter gerneri</name>
    <dbReference type="NCBI Taxonomy" id="202952"/>
    <lineage>
        <taxon>Bacteria</taxon>
        <taxon>Pseudomonadati</taxon>
        <taxon>Pseudomonadota</taxon>
        <taxon>Gammaproteobacteria</taxon>
        <taxon>Moraxellales</taxon>
        <taxon>Moraxellaceae</taxon>
        <taxon>Acinetobacter</taxon>
    </lineage>
</organism>
<accession>A0AAW8JHW6</accession>
<evidence type="ECO:0000313" key="1">
    <source>
        <dbReference type="EMBL" id="MDQ9071612.1"/>
    </source>
</evidence>
<proteinExistence type="predicted"/>
<name>A0AAW8JHW6_9GAMM</name>
<dbReference type="EMBL" id="JAVIDA010000010">
    <property type="protein sequence ID" value="MDQ9071612.1"/>
    <property type="molecule type" value="Genomic_DNA"/>
</dbReference>
<protein>
    <submittedName>
        <fullName evidence="1">Uncharacterized protein</fullName>
    </submittedName>
</protein>
<sequence>MTTYTVMKTNMRDEAIIPKLAIDSFRQAFADAVSSDIPVVFVSKEKIIEKQADGKMVELKNVSQAYVVPELKHTVLKRRVKRGVFA</sequence>
<evidence type="ECO:0000313" key="2">
    <source>
        <dbReference type="Proteomes" id="UP001243195"/>
    </source>
</evidence>
<comment type="caution">
    <text evidence="1">The sequence shown here is derived from an EMBL/GenBank/DDBJ whole genome shotgun (WGS) entry which is preliminary data.</text>
</comment>